<accession>A0A9P5AHX4</accession>
<name>A0A9P5AHX4_9HYPO</name>
<proteinExistence type="predicted"/>
<evidence type="ECO:0000313" key="2">
    <source>
        <dbReference type="Proteomes" id="UP000730481"/>
    </source>
</evidence>
<comment type="caution">
    <text evidence="1">The sequence shown here is derived from an EMBL/GenBank/DDBJ whole genome shotgun (WGS) entry which is preliminary data.</text>
</comment>
<reference evidence="1" key="2">
    <citation type="submission" date="2020-02" db="EMBL/GenBank/DDBJ databases">
        <title>Identification and distribution of gene clusters putatively required for synthesis of sphingolipid metabolism inhibitors in phylogenetically diverse species of the filamentous fungus Fusarium.</title>
        <authorList>
            <person name="Kim H.-S."/>
            <person name="Busman M."/>
            <person name="Brown D.W."/>
            <person name="Divon H."/>
            <person name="Uhlig S."/>
            <person name="Proctor R.H."/>
        </authorList>
    </citation>
    <scope>NUCLEOTIDE SEQUENCE</scope>
    <source>
        <strain evidence="1">NRRL 25174</strain>
    </source>
</reference>
<protein>
    <submittedName>
        <fullName evidence="1">Uncharacterized protein</fullName>
    </submittedName>
</protein>
<dbReference type="Proteomes" id="UP000730481">
    <property type="component" value="Unassembled WGS sequence"/>
</dbReference>
<dbReference type="OrthoDB" id="5235440at2759"/>
<organism evidence="1 2">
    <name type="scientific">Fusarium beomiforme</name>
    <dbReference type="NCBI Taxonomy" id="44412"/>
    <lineage>
        <taxon>Eukaryota</taxon>
        <taxon>Fungi</taxon>
        <taxon>Dikarya</taxon>
        <taxon>Ascomycota</taxon>
        <taxon>Pezizomycotina</taxon>
        <taxon>Sordariomycetes</taxon>
        <taxon>Hypocreomycetidae</taxon>
        <taxon>Hypocreales</taxon>
        <taxon>Nectriaceae</taxon>
        <taxon>Fusarium</taxon>
        <taxon>Fusarium burgessii species complex</taxon>
    </lineage>
</organism>
<sequence>MLYPSSSSSKRENEDGMVRKSQFWIHQVSNHTALLVNTRIDSHLSLPINFLPLFEAVLALNMNHEDYQNGEEPAVVRVKMEVAIRFIGDLIAKEEKFHKEAAEMAETMRQEQDEYCELCLNRVVEHAEKVGVDTNGYTWQGIHRALASRNNEAFDDDQTYSYWGTLVWWNW</sequence>
<dbReference type="AlphaFoldDB" id="A0A9P5AHX4"/>
<evidence type="ECO:0000313" key="1">
    <source>
        <dbReference type="EMBL" id="KAF4339002.1"/>
    </source>
</evidence>
<dbReference type="EMBL" id="PVQB02000311">
    <property type="protein sequence ID" value="KAF4339002.1"/>
    <property type="molecule type" value="Genomic_DNA"/>
</dbReference>
<gene>
    <name evidence="1" type="ORF">FBEOM_7089</name>
</gene>
<keyword evidence="2" id="KW-1185">Reference proteome</keyword>
<reference evidence="1" key="1">
    <citation type="journal article" date="2017" name="Mycologia">
        <title>Fusarium algeriense, sp. nov., a novel toxigenic crown rot pathogen of durum wheat from Algeria is nested in the Fusarium burgessii species complex.</title>
        <authorList>
            <person name="Laraba I."/>
            <person name="Keddad A."/>
            <person name="Boureghda H."/>
            <person name="Abdallah N."/>
            <person name="Vaughan M.M."/>
            <person name="Proctor R.H."/>
            <person name="Busman M."/>
            <person name="O'Donnell K."/>
        </authorList>
    </citation>
    <scope>NUCLEOTIDE SEQUENCE</scope>
    <source>
        <strain evidence="1">NRRL 25174</strain>
    </source>
</reference>